<keyword evidence="1" id="KW-0255">Endonuclease</keyword>
<keyword evidence="1" id="KW-0378">Hydrolase</keyword>
<dbReference type="EMBL" id="AGVV01000096">
    <property type="protein sequence ID" value="EHK74221.1"/>
    <property type="molecule type" value="Genomic_DNA"/>
</dbReference>
<evidence type="ECO:0000313" key="1">
    <source>
        <dbReference type="EMBL" id="EHK74221.1"/>
    </source>
</evidence>
<accession>H0G908</accession>
<gene>
    <name evidence="1" type="ORF">SM0020_30035</name>
</gene>
<dbReference type="AlphaFoldDB" id="H0G908"/>
<protein>
    <submittedName>
        <fullName evidence="1">ATP-dependent OLD family endonuclease</fullName>
    </submittedName>
</protein>
<name>H0G908_RHIML</name>
<evidence type="ECO:0000313" key="2">
    <source>
        <dbReference type="Proteomes" id="UP000004038"/>
    </source>
</evidence>
<reference evidence="1 2" key="1">
    <citation type="journal article" date="2012" name="J. Bacteriol.">
        <title>Draft Genome Sequence of Sinorhizobium meliloti CCNWSX0020, a Nitrogen-Fixing Symbiont with Copper Tolerance Capability Isolated from Lead-Zinc Mine Tailings.</title>
        <authorList>
            <person name="Li Z."/>
            <person name="Ma Z."/>
            <person name="Hao X."/>
            <person name="Wei G."/>
        </authorList>
    </citation>
    <scope>NUCLEOTIDE SEQUENCE [LARGE SCALE GENOMIC DNA]</scope>
    <source>
        <strain evidence="1 2">CCNWSX0020</strain>
    </source>
</reference>
<proteinExistence type="predicted"/>
<organism evidence="1 2">
    <name type="scientific">Sinorhizobium meliloti CCNWSX0020</name>
    <dbReference type="NCBI Taxonomy" id="1107881"/>
    <lineage>
        <taxon>Bacteria</taxon>
        <taxon>Pseudomonadati</taxon>
        <taxon>Pseudomonadota</taxon>
        <taxon>Alphaproteobacteria</taxon>
        <taxon>Hyphomicrobiales</taxon>
        <taxon>Rhizobiaceae</taxon>
        <taxon>Sinorhizobium/Ensifer group</taxon>
        <taxon>Sinorhizobium</taxon>
    </lineage>
</organism>
<sequence length="88" mass="9374">MSPISREGHTELVAAGPCGRTFEDAFILANAGMFGVSGATADERAVAAGKLAKKHKKSTFALTYAISNTEWTPPRYLADGLKSRSLRC</sequence>
<dbReference type="Proteomes" id="UP000004038">
    <property type="component" value="Unassembled WGS sequence"/>
</dbReference>
<dbReference type="GO" id="GO:0004519">
    <property type="term" value="F:endonuclease activity"/>
    <property type="evidence" value="ECO:0007669"/>
    <property type="project" value="UniProtKB-KW"/>
</dbReference>
<keyword evidence="1" id="KW-0540">Nuclease</keyword>